<reference evidence="8" key="1">
    <citation type="journal article" date="2019" name="Int. J. Syst. Evol. Microbiol.">
        <title>The Global Catalogue of Microorganisms (GCM) 10K type strain sequencing project: providing services to taxonomists for standard genome sequencing and annotation.</title>
        <authorList>
            <consortium name="The Broad Institute Genomics Platform"/>
            <consortium name="The Broad Institute Genome Sequencing Center for Infectious Disease"/>
            <person name="Wu L."/>
            <person name="Ma J."/>
        </authorList>
    </citation>
    <scope>NUCLEOTIDE SEQUENCE [LARGE SCALE GENOMIC DNA]</scope>
    <source>
        <strain evidence="8">CGMCC 1.12766</strain>
    </source>
</reference>
<dbReference type="PANTHER" id="PTHR11963">
    <property type="entry name" value="LEUCINE AMINOPEPTIDASE-RELATED"/>
    <property type="match status" value="1"/>
</dbReference>
<dbReference type="InterPro" id="IPR011356">
    <property type="entry name" value="Leucine_aapep/pepB"/>
</dbReference>
<keyword evidence="5" id="KW-0464">Manganese</keyword>
<evidence type="ECO:0000313" key="8">
    <source>
        <dbReference type="Proteomes" id="UP000648722"/>
    </source>
</evidence>
<keyword evidence="2 7" id="KW-0031">Aminopeptidase</keyword>
<protein>
    <submittedName>
        <fullName evidence="7">Leucyl aminopeptidase</fullName>
    </submittedName>
</protein>
<evidence type="ECO:0000256" key="5">
    <source>
        <dbReference type="ARBA" id="ARBA00023211"/>
    </source>
</evidence>
<dbReference type="InterPro" id="IPR000819">
    <property type="entry name" value="Peptidase_M17_C"/>
</dbReference>
<dbReference type="Gene3D" id="3.40.220.10">
    <property type="entry name" value="Leucine Aminopeptidase, subunit E, domain 1"/>
    <property type="match status" value="1"/>
</dbReference>
<evidence type="ECO:0000313" key="7">
    <source>
        <dbReference type="EMBL" id="GGH03583.1"/>
    </source>
</evidence>
<keyword evidence="4" id="KW-0378">Hydrolase</keyword>
<dbReference type="SUPFAM" id="SSF52949">
    <property type="entry name" value="Macro domain-like"/>
    <property type="match status" value="1"/>
</dbReference>
<dbReference type="SUPFAM" id="SSF53187">
    <property type="entry name" value="Zn-dependent exopeptidases"/>
    <property type="match status" value="1"/>
</dbReference>
<dbReference type="PROSITE" id="PS00631">
    <property type="entry name" value="CYTOSOL_AP"/>
    <property type="match status" value="1"/>
</dbReference>
<feature type="domain" description="Cytosol aminopeptidase" evidence="6">
    <location>
        <begin position="301"/>
        <end position="308"/>
    </location>
</feature>
<dbReference type="InterPro" id="IPR043472">
    <property type="entry name" value="Macro_dom-like"/>
</dbReference>
<keyword evidence="3" id="KW-0645">Protease</keyword>
<organism evidence="7 8">
    <name type="scientific">Glycocaulis albus</name>
    <dbReference type="NCBI Taxonomy" id="1382801"/>
    <lineage>
        <taxon>Bacteria</taxon>
        <taxon>Pseudomonadati</taxon>
        <taxon>Pseudomonadota</taxon>
        <taxon>Alphaproteobacteria</taxon>
        <taxon>Maricaulales</taxon>
        <taxon>Maricaulaceae</taxon>
        <taxon>Glycocaulis</taxon>
    </lineage>
</organism>
<dbReference type="Proteomes" id="UP000648722">
    <property type="component" value="Unassembled WGS sequence"/>
</dbReference>
<dbReference type="Gene3D" id="3.40.630.10">
    <property type="entry name" value="Zn peptidases"/>
    <property type="match status" value="1"/>
</dbReference>
<accession>A0ABQ1XV78</accession>
<dbReference type="PRINTS" id="PR00481">
    <property type="entry name" value="LAMNOPPTDASE"/>
</dbReference>
<evidence type="ECO:0000259" key="6">
    <source>
        <dbReference type="PROSITE" id="PS00631"/>
    </source>
</evidence>
<dbReference type="CDD" id="cd00433">
    <property type="entry name" value="Peptidase_M17"/>
    <property type="match status" value="1"/>
</dbReference>
<keyword evidence="8" id="KW-1185">Reference proteome</keyword>
<gene>
    <name evidence="7" type="ORF">GCM10007420_19930</name>
</gene>
<evidence type="ECO:0000256" key="3">
    <source>
        <dbReference type="ARBA" id="ARBA00022670"/>
    </source>
</evidence>
<proteinExistence type="inferred from homology"/>
<evidence type="ECO:0000256" key="4">
    <source>
        <dbReference type="ARBA" id="ARBA00022801"/>
    </source>
</evidence>
<name>A0ABQ1XV78_9PROT</name>
<dbReference type="EMBL" id="BMFS01000009">
    <property type="protein sequence ID" value="GGH03583.1"/>
    <property type="molecule type" value="Genomic_DNA"/>
</dbReference>
<comment type="similarity">
    <text evidence="1">Belongs to the peptidase M17 family.</text>
</comment>
<dbReference type="InterPro" id="IPR048816">
    <property type="entry name" value="Peptidase_M17_N_1"/>
</dbReference>
<dbReference type="GO" id="GO:0004177">
    <property type="term" value="F:aminopeptidase activity"/>
    <property type="evidence" value="ECO:0007669"/>
    <property type="project" value="UniProtKB-KW"/>
</dbReference>
<dbReference type="Pfam" id="PF00883">
    <property type="entry name" value="Peptidase_M17"/>
    <property type="match status" value="1"/>
</dbReference>
<comment type="caution">
    <text evidence="7">The sequence shown here is derived from an EMBL/GenBank/DDBJ whole genome shotgun (WGS) entry which is preliminary data.</text>
</comment>
<evidence type="ECO:0000256" key="2">
    <source>
        <dbReference type="ARBA" id="ARBA00022438"/>
    </source>
</evidence>
<sequence length="456" mass="47664">MNFAFADAAHAARTVHLTARADLDSVLSGIGQEAAAHARAAGFSGKAGEMVMLPGDGGALYGVGDAKSPFDAGSAPLALPEGVWRIGGVPRNWDPTVLATALGLGSYQFTRYRAAQREPARFHLPAGADEAEALRIVAGVTVCRDLINTPAGDMLPSHLEDAARAIAKPFGATVTSIVGDDLIKQNYPMIHAVGRASTDAPRLIELVWGDPSHPRIALVGKGVCFDSGGLNIKGGAGMLLMKKDMGGAANVLGLATMIMDAGLPVHLQVLVPAVENAISGNAFRPGDILSSRKGLTVEIGNTDAEGRLVLGDALARACEDKPELVIDMATLTGAARIALGPELAPVYTDDDSLAADIAAAALRVDDPVWRMPLWDGYDSQLDGEISDLSNTGSGPMAGSVTAALFLRRFVDTRAWVHLDIYGWNPKARPGRPLGGEMLAGRALYEVLKARYGANHD</sequence>
<dbReference type="PANTHER" id="PTHR11963:SF20">
    <property type="entry name" value="PEPTIDASE B"/>
    <property type="match status" value="1"/>
</dbReference>
<dbReference type="Pfam" id="PF21337">
    <property type="entry name" value="Peptidase_M17_N_1"/>
    <property type="match status" value="1"/>
</dbReference>
<evidence type="ECO:0000256" key="1">
    <source>
        <dbReference type="ARBA" id="ARBA00009528"/>
    </source>
</evidence>
<dbReference type="RefSeq" id="WP_188452439.1">
    <property type="nucleotide sequence ID" value="NZ_BMFS01000009.1"/>
</dbReference>